<feature type="compositionally biased region" description="Polar residues" evidence="7">
    <location>
        <begin position="104"/>
        <end position="116"/>
    </location>
</feature>
<dbReference type="EMBL" id="KV875101">
    <property type="protein sequence ID" value="OIW25920.1"/>
    <property type="molecule type" value="Genomic_DNA"/>
</dbReference>
<evidence type="ECO:0000256" key="4">
    <source>
        <dbReference type="ARBA" id="ARBA00023163"/>
    </source>
</evidence>
<keyword evidence="5" id="KW-0539">Nucleus</keyword>
<dbReference type="GO" id="GO:0008270">
    <property type="term" value="F:zinc ion binding"/>
    <property type="evidence" value="ECO:0007669"/>
    <property type="project" value="InterPro"/>
</dbReference>
<keyword evidence="2" id="KW-0805">Transcription regulation</keyword>
<dbReference type="GO" id="GO:0000981">
    <property type="term" value="F:DNA-binding transcription factor activity, RNA polymerase II-specific"/>
    <property type="evidence" value="ECO:0007669"/>
    <property type="project" value="InterPro"/>
</dbReference>
<organism evidence="8 9">
    <name type="scientific">Coniochaeta ligniaria NRRL 30616</name>
    <dbReference type="NCBI Taxonomy" id="1408157"/>
    <lineage>
        <taxon>Eukaryota</taxon>
        <taxon>Fungi</taxon>
        <taxon>Dikarya</taxon>
        <taxon>Ascomycota</taxon>
        <taxon>Pezizomycotina</taxon>
        <taxon>Sordariomycetes</taxon>
        <taxon>Sordariomycetidae</taxon>
        <taxon>Coniochaetales</taxon>
        <taxon>Coniochaetaceae</taxon>
        <taxon>Coniochaeta</taxon>
    </lineage>
</organism>
<dbReference type="InParanoid" id="A0A1J7J802"/>
<dbReference type="InterPro" id="IPR036864">
    <property type="entry name" value="Zn2-C6_fun-type_DNA-bd_sf"/>
</dbReference>
<dbReference type="STRING" id="1408157.A0A1J7J802"/>
<dbReference type="OrthoDB" id="1600564at2759"/>
<dbReference type="PANTHER" id="PTHR31845">
    <property type="entry name" value="FINGER DOMAIN PROTEIN, PUTATIVE-RELATED"/>
    <property type="match status" value="1"/>
</dbReference>
<evidence type="ECO:0000256" key="5">
    <source>
        <dbReference type="ARBA" id="ARBA00023242"/>
    </source>
</evidence>
<comment type="subcellular location">
    <subcellularLocation>
        <location evidence="1">Nucleus</location>
    </subcellularLocation>
</comment>
<evidence type="ECO:0000256" key="6">
    <source>
        <dbReference type="SAM" id="Coils"/>
    </source>
</evidence>
<name>A0A1J7J802_9PEZI</name>
<evidence type="ECO:0000256" key="7">
    <source>
        <dbReference type="SAM" id="MobiDB-lite"/>
    </source>
</evidence>
<evidence type="ECO:0000313" key="9">
    <source>
        <dbReference type="Proteomes" id="UP000182658"/>
    </source>
</evidence>
<feature type="coiled-coil region" evidence="6">
    <location>
        <begin position="52"/>
        <end position="79"/>
    </location>
</feature>
<accession>A0A1J7J802</accession>
<dbReference type="Proteomes" id="UP000182658">
    <property type="component" value="Unassembled WGS sequence"/>
</dbReference>
<evidence type="ECO:0000256" key="2">
    <source>
        <dbReference type="ARBA" id="ARBA00023015"/>
    </source>
</evidence>
<keyword evidence="6" id="KW-0175">Coiled coil</keyword>
<dbReference type="GO" id="GO:0005634">
    <property type="term" value="C:nucleus"/>
    <property type="evidence" value="ECO:0007669"/>
    <property type="project" value="UniProtKB-SubCell"/>
</dbReference>
<keyword evidence="3" id="KW-0238">DNA-binding</keyword>
<gene>
    <name evidence="8" type="ORF">CONLIGDRAFT_512801</name>
</gene>
<evidence type="ECO:0000256" key="1">
    <source>
        <dbReference type="ARBA" id="ARBA00004123"/>
    </source>
</evidence>
<feature type="compositionally biased region" description="Basic and acidic residues" evidence="7">
    <location>
        <begin position="80"/>
        <end position="96"/>
    </location>
</feature>
<keyword evidence="4" id="KW-0804">Transcription</keyword>
<evidence type="ECO:0000313" key="8">
    <source>
        <dbReference type="EMBL" id="OIW25920.1"/>
    </source>
</evidence>
<dbReference type="AlphaFoldDB" id="A0A1J7J802"/>
<dbReference type="PANTHER" id="PTHR31845:SF18">
    <property type="entry name" value="ZN(II)2CYS6 TRANSCRIPTION FACTOR (EUROFUNG)"/>
    <property type="match status" value="1"/>
</dbReference>
<protein>
    <recommendedName>
        <fullName evidence="10">Zn(2)-C6 fungal-type domain-containing protein</fullName>
    </recommendedName>
</protein>
<proteinExistence type="predicted"/>
<feature type="region of interest" description="Disordered" evidence="7">
    <location>
        <begin position="80"/>
        <end position="137"/>
    </location>
</feature>
<feature type="compositionally biased region" description="Acidic residues" evidence="7">
    <location>
        <begin position="119"/>
        <end position="133"/>
    </location>
</feature>
<sequence length="611" mass="66988">MERRGPSHSGPYGRACTGCFKAKCKCVARADGPGCQRCHSLNRACQPSDSVRRSTILKKQNANARIAELEKKLESVIERLEPRNPPDGDPQREHQPGRLAPAVNSRNVHASLSASAVENDPEESEDTDTDNDQDAGTVLWSPGQAGLDGPPTAAFAASDFASDAENETLLTTFRSRMLQHFPFVHLPSEVTAHQLRRDRPLLLRAIVCVASQKGKPTQSSELRRAMSEALLLQETDRIDLLLALLTYLSWGWDHSKLMSRLTMQAVSLACEMSNPTPQDMDAPMRALFIPDVDTDAPPSTSHFLEQQRAVLGCFVLSSAVSSYFNHVNALRWTPHMDEGLAALGANRECPTDAAFAVQVRLQLLGQKAVYIRQQQQTEQGYMQAPADTPLINALVSLMPLQGELEELKKSLPVSEPSRHLAHIAATELVINETRHAVNAMEPMIISHFSAMTASNTVGRGPSKAAERSWCLWQCVHAIKACADALLALSASDFAGISFVQWAQLARSIVVLNHLTTGLEDQAWNRADVRDVVDMPVLLDRVAGQLELAAQVAGEQEPEGAFTGHARRMREFCSDWRTSTAREHRTSEHLDARSRVYGGARAGGLANMPVIN</sequence>
<dbReference type="GO" id="GO:0000976">
    <property type="term" value="F:transcription cis-regulatory region binding"/>
    <property type="evidence" value="ECO:0007669"/>
    <property type="project" value="TreeGrafter"/>
</dbReference>
<dbReference type="Gene3D" id="4.10.240.10">
    <property type="entry name" value="Zn(2)-C6 fungal-type DNA-binding domain"/>
    <property type="match status" value="1"/>
</dbReference>
<dbReference type="InterPro" id="IPR051089">
    <property type="entry name" value="prtT"/>
</dbReference>
<keyword evidence="9" id="KW-1185">Reference proteome</keyword>
<reference evidence="8 9" key="1">
    <citation type="submission" date="2016-10" db="EMBL/GenBank/DDBJ databases">
        <title>Draft genome sequence of Coniochaeta ligniaria NRRL30616, a lignocellulolytic fungus for bioabatement of inhibitors in plant biomass hydrolysates.</title>
        <authorList>
            <consortium name="DOE Joint Genome Institute"/>
            <person name="Jimenez D.J."/>
            <person name="Hector R.E."/>
            <person name="Riley R."/>
            <person name="Sun H."/>
            <person name="Grigoriev I.V."/>
            <person name="Van Elsas J.D."/>
            <person name="Nichols N.N."/>
        </authorList>
    </citation>
    <scope>NUCLEOTIDE SEQUENCE [LARGE SCALE GENOMIC DNA]</scope>
    <source>
        <strain evidence="8 9">NRRL 30616</strain>
    </source>
</reference>
<evidence type="ECO:0000256" key="3">
    <source>
        <dbReference type="ARBA" id="ARBA00023125"/>
    </source>
</evidence>
<evidence type="ECO:0008006" key="10">
    <source>
        <dbReference type="Google" id="ProtNLM"/>
    </source>
</evidence>